<dbReference type="EMBL" id="FOQY01000011">
    <property type="protein sequence ID" value="SFJ70813.1"/>
    <property type="molecule type" value="Genomic_DNA"/>
</dbReference>
<dbReference type="GeneID" id="96299433"/>
<keyword evidence="1" id="KW-1133">Transmembrane helix</keyword>
<dbReference type="Proteomes" id="UP000199111">
    <property type="component" value="Unassembled WGS sequence"/>
</dbReference>
<evidence type="ECO:0000313" key="2">
    <source>
        <dbReference type="EMBL" id="SFJ70813.1"/>
    </source>
</evidence>
<dbReference type="InterPro" id="IPR045770">
    <property type="entry name" value="DUF6223"/>
</dbReference>
<evidence type="ECO:0000313" key="3">
    <source>
        <dbReference type="Proteomes" id="UP000199111"/>
    </source>
</evidence>
<protein>
    <submittedName>
        <fullName evidence="2">Uncharacterized protein</fullName>
    </submittedName>
</protein>
<proteinExistence type="predicted"/>
<dbReference type="AlphaFoldDB" id="A0A1I3TJV2"/>
<name>A0A1I3TJV2_9ACTN</name>
<keyword evidence="1" id="KW-0812">Transmembrane</keyword>
<keyword evidence="1" id="KW-0472">Membrane</keyword>
<feature type="transmembrane region" description="Helical" evidence="1">
    <location>
        <begin position="45"/>
        <end position="69"/>
    </location>
</feature>
<dbReference type="RefSeq" id="WP_093888201.1">
    <property type="nucleotide sequence ID" value="NZ_FOQY01000011.1"/>
</dbReference>
<organism evidence="2 3">
    <name type="scientific">Streptosporangium canum</name>
    <dbReference type="NCBI Taxonomy" id="324952"/>
    <lineage>
        <taxon>Bacteria</taxon>
        <taxon>Bacillati</taxon>
        <taxon>Actinomycetota</taxon>
        <taxon>Actinomycetes</taxon>
        <taxon>Streptosporangiales</taxon>
        <taxon>Streptosporangiaceae</taxon>
        <taxon>Streptosporangium</taxon>
    </lineage>
</organism>
<feature type="transmembrane region" description="Helical" evidence="1">
    <location>
        <begin position="108"/>
        <end position="134"/>
    </location>
</feature>
<feature type="transmembrane region" description="Helical" evidence="1">
    <location>
        <begin position="81"/>
        <end position="102"/>
    </location>
</feature>
<gene>
    <name evidence="2" type="ORF">SAMN05216275_111148</name>
</gene>
<reference evidence="3" key="1">
    <citation type="submission" date="2016-10" db="EMBL/GenBank/DDBJ databases">
        <authorList>
            <person name="Varghese N."/>
            <person name="Submissions S."/>
        </authorList>
    </citation>
    <scope>NUCLEOTIDE SEQUENCE [LARGE SCALE GENOMIC DNA]</scope>
    <source>
        <strain evidence="3">CGMCC 4.2126</strain>
    </source>
</reference>
<keyword evidence="3" id="KW-1185">Reference proteome</keyword>
<evidence type="ECO:0000256" key="1">
    <source>
        <dbReference type="SAM" id="Phobius"/>
    </source>
</evidence>
<accession>A0A1I3TJV2</accession>
<dbReference type="Pfam" id="PF19733">
    <property type="entry name" value="DUF6223"/>
    <property type="match status" value="1"/>
</dbReference>
<sequence length="148" mass="14189">MSVRFVLAVAGAVLIGGFELAEPAAAYAWVQPAPVSAYTLTAGRLWSLVAALVGLAGVVIGGLALARSAGRIGTGTGRRGAIAALAAGLAGVVLGGLVVAAADGGPGTGYGIVGGFIALVVGLIAMVLGGLALARSLRTGQGKRPSIS</sequence>